<dbReference type="EMBL" id="GG666552">
    <property type="protein sequence ID" value="EEN56353.1"/>
    <property type="molecule type" value="Genomic_DNA"/>
</dbReference>
<dbReference type="PANTHER" id="PTHR11258:SF11">
    <property type="entry name" value="C2H2-TYPE DOMAIN-CONTAINING PROTEIN"/>
    <property type="match status" value="1"/>
</dbReference>
<dbReference type="SUPFAM" id="SSF81631">
    <property type="entry name" value="PAP/OAS1 substrate-binding domain"/>
    <property type="match status" value="2"/>
</dbReference>
<dbReference type="PROSITE" id="PS50152">
    <property type="entry name" value="25A_SYNTH_3"/>
    <property type="match status" value="1"/>
</dbReference>
<feature type="domain" description="2'-5'-oligoadenylate synthetase 1" evidence="2">
    <location>
        <begin position="101"/>
        <end position="257"/>
    </location>
</feature>
<protein>
    <recommendedName>
        <fullName evidence="2">2'-5'-oligoadenylate synthetase 1 domain-containing protein</fullName>
    </recommendedName>
</protein>
<evidence type="ECO:0000256" key="1">
    <source>
        <dbReference type="ARBA" id="ARBA00009526"/>
    </source>
</evidence>
<dbReference type="InParanoid" id="C3YU76"/>
<name>C3YU76_BRAFL</name>
<dbReference type="eggNOG" id="ENOG502S649">
    <property type="taxonomic scope" value="Eukaryota"/>
</dbReference>
<proteinExistence type="inferred from homology"/>
<comment type="similarity">
    <text evidence="1">Belongs to the 2-5A synthase family.</text>
</comment>
<accession>C3YU76</accession>
<gene>
    <name evidence="3" type="ORF">BRAFLDRAFT_66574</name>
</gene>
<dbReference type="FunFam" id="1.10.1410.20:FF:000004">
    <property type="entry name" value="2'-5'-oligoadenylate synthase 3-like isoform X1"/>
    <property type="match status" value="2"/>
</dbReference>
<dbReference type="Gene3D" id="1.10.1410.20">
    <property type="entry name" value="2'-5'-oligoadenylate synthetase 1, domain 2"/>
    <property type="match status" value="2"/>
</dbReference>
<sequence length="602" mass="68152">MRMSGYTCCYCHHVSLTLGQALEHHGTHAPPDPDKPSSYSRCFICLGRIQYSIAYDFVVEDRTKHAVKLSMRTQKKDHESHDVDLLLAKDILGPSPTAYKKAQVYAMMDRMDARSRENCSAALVELQRDFVRKQATTDMKNLILLVKMWKKSSVAVTTLKSYQLELLCIHVWNSLPIFPRSVATAFEAVLRKLSDYNSICACWTENYSMDQVPTGIAIARPLILDPANPYNNVADVCKNWPDVAAAAKRTLQKPFFKLLVSGNGVFSVQHLFSTSFSLGPTATTVPADFNDFLNDCRLKDVHSYISQHLQTDESFRDECSSAVDHLADFFKRRPLFTVCRFIKGGSLGKGTAIKSKSDIDCVMFIDELPQIDDSGYSRALKRYLDQMEETLRMSRRSIAYDFVVEDRTKHAVKLSMQTQKKDHESHDVDLLLAKDILGPQPTGYKKAEVYAMMGRMTPSGRENCSAALVELQRDFVKHQSTTDVKNLILLVKMWKKSSVAVTTLKSYQLELLCIHVWNSLPIYCRHVATAFGAVLRKLCDYNSICACWTDNYSIDRVPRDIAIARPLILDPANPYNNVADVCKNWPEVAAAAKRTLQKQFFK</sequence>
<feature type="domain" description="2'-5'-oligoadenylate synthetase 1" evidence="2">
    <location>
        <begin position="446"/>
        <end position="601"/>
    </location>
</feature>
<dbReference type="Pfam" id="PF10421">
    <property type="entry name" value="OAS1_C"/>
    <property type="match status" value="2"/>
</dbReference>
<reference evidence="3" key="1">
    <citation type="journal article" date="2008" name="Nature">
        <title>The amphioxus genome and the evolution of the chordate karyotype.</title>
        <authorList>
            <consortium name="US DOE Joint Genome Institute (JGI-PGF)"/>
            <person name="Putnam N.H."/>
            <person name="Butts T."/>
            <person name="Ferrier D.E.K."/>
            <person name="Furlong R.F."/>
            <person name="Hellsten U."/>
            <person name="Kawashima T."/>
            <person name="Robinson-Rechavi M."/>
            <person name="Shoguchi E."/>
            <person name="Terry A."/>
            <person name="Yu J.-K."/>
            <person name="Benito-Gutierrez E.L."/>
            <person name="Dubchak I."/>
            <person name="Garcia-Fernandez J."/>
            <person name="Gibson-Brown J.J."/>
            <person name="Grigoriev I.V."/>
            <person name="Horton A.C."/>
            <person name="de Jong P.J."/>
            <person name="Jurka J."/>
            <person name="Kapitonov V.V."/>
            <person name="Kohara Y."/>
            <person name="Kuroki Y."/>
            <person name="Lindquist E."/>
            <person name="Lucas S."/>
            <person name="Osoegawa K."/>
            <person name="Pennacchio L.A."/>
            <person name="Salamov A.A."/>
            <person name="Satou Y."/>
            <person name="Sauka-Spengler T."/>
            <person name="Schmutz J."/>
            <person name="Shin-I T."/>
            <person name="Toyoda A."/>
            <person name="Bronner-Fraser M."/>
            <person name="Fujiyama A."/>
            <person name="Holland L.Z."/>
            <person name="Holland P.W.H."/>
            <person name="Satoh N."/>
            <person name="Rokhsar D.S."/>
        </authorList>
    </citation>
    <scope>NUCLEOTIDE SEQUENCE [LARGE SCALE GENOMIC DNA]</scope>
    <source>
        <strain evidence="3">S238N-H82</strain>
        <tissue evidence="3">Testes</tissue>
    </source>
</reference>
<dbReference type="PANTHER" id="PTHR11258">
    <property type="entry name" value="2-5 OLIGOADENYLATE SYNTHETASE"/>
    <property type="match status" value="1"/>
</dbReference>
<dbReference type="InterPro" id="IPR043519">
    <property type="entry name" value="NT_sf"/>
</dbReference>
<dbReference type="STRING" id="7739.C3YU76"/>
<dbReference type="AlphaFoldDB" id="C3YU76"/>
<evidence type="ECO:0000313" key="3">
    <source>
        <dbReference type="EMBL" id="EEN56353.1"/>
    </source>
</evidence>
<dbReference type="InterPro" id="IPR018952">
    <property type="entry name" value="2-5-oligoAdlate_synth_1_dom2/C"/>
</dbReference>
<dbReference type="SUPFAM" id="SSF81301">
    <property type="entry name" value="Nucleotidyltransferase"/>
    <property type="match status" value="1"/>
</dbReference>
<dbReference type="FunFam" id="3.30.460.10:FF:000080">
    <property type="entry name" value="Predicted protein"/>
    <property type="match status" value="1"/>
</dbReference>
<dbReference type="Gene3D" id="3.30.460.10">
    <property type="entry name" value="Beta Polymerase, domain 2"/>
    <property type="match status" value="1"/>
</dbReference>
<evidence type="ECO:0000259" key="2">
    <source>
        <dbReference type="Pfam" id="PF10421"/>
    </source>
</evidence>
<organism>
    <name type="scientific">Branchiostoma floridae</name>
    <name type="common">Florida lancelet</name>
    <name type="synonym">Amphioxus</name>
    <dbReference type="NCBI Taxonomy" id="7739"/>
    <lineage>
        <taxon>Eukaryota</taxon>
        <taxon>Metazoa</taxon>
        <taxon>Chordata</taxon>
        <taxon>Cephalochordata</taxon>
        <taxon>Leptocardii</taxon>
        <taxon>Amphioxiformes</taxon>
        <taxon>Branchiostomatidae</taxon>
        <taxon>Branchiostoma</taxon>
    </lineage>
</organism>